<dbReference type="GO" id="GO:0006633">
    <property type="term" value="P:fatty acid biosynthetic process"/>
    <property type="evidence" value="ECO:0007669"/>
    <property type="project" value="InterPro"/>
</dbReference>
<reference evidence="5 6" key="1">
    <citation type="submission" date="2019-03" db="EMBL/GenBank/DDBJ databases">
        <title>Draft genome sequences of novel Actinobacteria.</title>
        <authorList>
            <person name="Sahin N."/>
            <person name="Ay H."/>
            <person name="Saygin H."/>
        </authorList>
    </citation>
    <scope>NUCLEOTIDE SEQUENCE [LARGE SCALE GENOMIC DNA]</scope>
    <source>
        <strain evidence="5 6">H3C3</strain>
    </source>
</reference>
<dbReference type="AlphaFoldDB" id="A0A4R5C9E8"/>
<feature type="domain" description="Beta-ketoacyl-[acyl-carrier-protein] synthase III N-terminal" evidence="4">
    <location>
        <begin position="90"/>
        <end position="168"/>
    </location>
</feature>
<gene>
    <name evidence="5" type="ORF">E1298_03130</name>
</gene>
<dbReference type="PANTHER" id="PTHR34069:SF2">
    <property type="entry name" value="BETA-KETOACYL-[ACYL-CARRIER-PROTEIN] SYNTHASE III"/>
    <property type="match status" value="1"/>
</dbReference>
<dbReference type="Proteomes" id="UP000294513">
    <property type="component" value="Unassembled WGS sequence"/>
</dbReference>
<organism evidence="5 6">
    <name type="scientific">Actinomadura rubrisoli</name>
    <dbReference type="NCBI Taxonomy" id="2530368"/>
    <lineage>
        <taxon>Bacteria</taxon>
        <taxon>Bacillati</taxon>
        <taxon>Actinomycetota</taxon>
        <taxon>Actinomycetes</taxon>
        <taxon>Streptosporangiales</taxon>
        <taxon>Thermomonosporaceae</taxon>
        <taxon>Actinomadura</taxon>
    </lineage>
</organism>
<dbReference type="InterPro" id="IPR016039">
    <property type="entry name" value="Thiolase-like"/>
</dbReference>
<evidence type="ECO:0000256" key="2">
    <source>
        <dbReference type="ARBA" id="ARBA00023315"/>
    </source>
</evidence>
<evidence type="ECO:0000256" key="1">
    <source>
        <dbReference type="ARBA" id="ARBA00022679"/>
    </source>
</evidence>
<feature type="domain" description="Beta-ketoacyl-[acyl-carrier-protein] synthase III C-terminal" evidence="3">
    <location>
        <begin position="216"/>
        <end position="304"/>
    </location>
</feature>
<evidence type="ECO:0000259" key="3">
    <source>
        <dbReference type="Pfam" id="PF08541"/>
    </source>
</evidence>
<dbReference type="PANTHER" id="PTHR34069">
    <property type="entry name" value="3-OXOACYL-[ACYL-CARRIER-PROTEIN] SYNTHASE 3"/>
    <property type="match status" value="1"/>
</dbReference>
<dbReference type="CDD" id="cd00830">
    <property type="entry name" value="KAS_III"/>
    <property type="match status" value="1"/>
</dbReference>
<dbReference type="Pfam" id="PF08541">
    <property type="entry name" value="ACP_syn_III_C"/>
    <property type="match status" value="1"/>
</dbReference>
<evidence type="ECO:0000259" key="4">
    <source>
        <dbReference type="Pfam" id="PF08545"/>
    </source>
</evidence>
<keyword evidence="1" id="KW-0808">Transferase</keyword>
<dbReference type="OrthoDB" id="9815506at2"/>
<dbReference type="SUPFAM" id="SSF53901">
    <property type="entry name" value="Thiolase-like"/>
    <property type="match status" value="1"/>
</dbReference>
<dbReference type="EMBL" id="SMKU01000006">
    <property type="protein sequence ID" value="TDD96448.1"/>
    <property type="molecule type" value="Genomic_DNA"/>
</dbReference>
<accession>A0A4R5C9E8</accession>
<dbReference type="GO" id="GO:0004315">
    <property type="term" value="F:3-oxoacyl-[acyl-carrier-protein] synthase activity"/>
    <property type="evidence" value="ECO:0007669"/>
    <property type="project" value="InterPro"/>
</dbReference>
<dbReference type="NCBIfam" id="NF006829">
    <property type="entry name" value="PRK09352.1"/>
    <property type="match status" value="1"/>
</dbReference>
<dbReference type="InterPro" id="IPR013747">
    <property type="entry name" value="ACP_syn_III_C"/>
</dbReference>
<keyword evidence="6" id="KW-1185">Reference proteome</keyword>
<keyword evidence="2" id="KW-0012">Acyltransferase</keyword>
<dbReference type="Gene3D" id="3.40.47.10">
    <property type="match status" value="1"/>
</dbReference>
<dbReference type="Pfam" id="PF08545">
    <property type="entry name" value="ACP_syn_III"/>
    <property type="match status" value="1"/>
</dbReference>
<evidence type="ECO:0000313" key="6">
    <source>
        <dbReference type="Proteomes" id="UP000294513"/>
    </source>
</evidence>
<name>A0A4R5C9E8_9ACTN</name>
<evidence type="ECO:0000313" key="5">
    <source>
        <dbReference type="EMBL" id="TDD96448.1"/>
    </source>
</evidence>
<dbReference type="GO" id="GO:0044550">
    <property type="term" value="P:secondary metabolite biosynthetic process"/>
    <property type="evidence" value="ECO:0007669"/>
    <property type="project" value="TreeGrafter"/>
</dbReference>
<protein>
    <submittedName>
        <fullName evidence="5">Ketoacyl-ACP synthase III</fullName>
    </submittedName>
</protein>
<sequence>MLDSAEAAAKLGVTRDWIVSRTGVESLCVAGPEESVVAMAVAAARRTLSAARMPAHAVDAVLVATITNPQPCPAVAPQLAAALEIDAAAFDINIACAGFCSALQMARSLIAAGDCKTVLVIGAERMRDIVDTTDLATAPLFSDGAGAMLVTTTTGPSGIGPVVWGSEGGRASALQVQPPVFGSPQPESASPALRLDGGAVARWAFTTIPNVVREILTRTGLEWDDVAAFVPHQANWNMIRRIARLLEIPEKVVIADDIQEAGNTSSASIPLALHRLIGTGRARPGQWAVLIGFGAGLAYAGQAILIPEKPAPTSTSPTGPD</sequence>
<dbReference type="InterPro" id="IPR013751">
    <property type="entry name" value="ACP_syn_III_N"/>
</dbReference>
<comment type="caution">
    <text evidence="5">The sequence shown here is derived from an EMBL/GenBank/DDBJ whole genome shotgun (WGS) entry which is preliminary data.</text>
</comment>
<proteinExistence type="predicted"/>